<feature type="region of interest" description="Disordered" evidence="1">
    <location>
        <begin position="81"/>
        <end position="195"/>
    </location>
</feature>
<feature type="compositionally biased region" description="Low complexity" evidence="1">
    <location>
        <begin position="111"/>
        <end position="127"/>
    </location>
</feature>
<evidence type="ECO:0000313" key="4">
    <source>
        <dbReference type="Proteomes" id="UP001381693"/>
    </source>
</evidence>
<organism evidence="3 4">
    <name type="scientific">Halocaridina rubra</name>
    <name type="common">Hawaiian red shrimp</name>
    <dbReference type="NCBI Taxonomy" id="373956"/>
    <lineage>
        <taxon>Eukaryota</taxon>
        <taxon>Metazoa</taxon>
        <taxon>Ecdysozoa</taxon>
        <taxon>Arthropoda</taxon>
        <taxon>Crustacea</taxon>
        <taxon>Multicrustacea</taxon>
        <taxon>Malacostraca</taxon>
        <taxon>Eumalacostraca</taxon>
        <taxon>Eucarida</taxon>
        <taxon>Decapoda</taxon>
        <taxon>Pleocyemata</taxon>
        <taxon>Caridea</taxon>
        <taxon>Atyoidea</taxon>
        <taxon>Atyidae</taxon>
        <taxon>Halocaridina</taxon>
    </lineage>
</organism>
<dbReference type="AlphaFoldDB" id="A0AAN8ZZI2"/>
<accession>A0AAN8ZZI2</accession>
<feature type="chain" id="PRO_5043009658" evidence="2">
    <location>
        <begin position="21"/>
        <end position="252"/>
    </location>
</feature>
<feature type="signal peptide" evidence="2">
    <location>
        <begin position="1"/>
        <end position="20"/>
    </location>
</feature>
<evidence type="ECO:0000313" key="3">
    <source>
        <dbReference type="EMBL" id="KAK7069578.1"/>
    </source>
</evidence>
<keyword evidence="2" id="KW-0732">Signal</keyword>
<dbReference type="EMBL" id="JAXCGZ010016097">
    <property type="protein sequence ID" value="KAK7069578.1"/>
    <property type="molecule type" value="Genomic_DNA"/>
</dbReference>
<feature type="compositionally biased region" description="Polar residues" evidence="1">
    <location>
        <begin position="84"/>
        <end position="96"/>
    </location>
</feature>
<feature type="region of interest" description="Disordered" evidence="1">
    <location>
        <begin position="229"/>
        <end position="252"/>
    </location>
</feature>
<gene>
    <name evidence="3" type="ORF">SK128_018386</name>
</gene>
<keyword evidence="4" id="KW-1185">Reference proteome</keyword>
<name>A0AAN8ZZI2_HALRR</name>
<proteinExistence type="predicted"/>
<reference evidence="3 4" key="1">
    <citation type="submission" date="2023-11" db="EMBL/GenBank/DDBJ databases">
        <title>Halocaridina rubra genome assembly.</title>
        <authorList>
            <person name="Smith C."/>
        </authorList>
    </citation>
    <scope>NUCLEOTIDE SEQUENCE [LARGE SCALE GENOMIC DNA]</scope>
    <source>
        <strain evidence="3">EP-1</strain>
        <tissue evidence="3">Whole</tissue>
    </source>
</reference>
<protein>
    <submittedName>
        <fullName evidence="3">Uncharacterized protein</fullName>
    </submittedName>
</protein>
<evidence type="ECO:0000256" key="1">
    <source>
        <dbReference type="SAM" id="MobiDB-lite"/>
    </source>
</evidence>
<comment type="caution">
    <text evidence="3">The sequence shown here is derived from an EMBL/GenBank/DDBJ whole genome shotgun (WGS) entry which is preliminary data.</text>
</comment>
<evidence type="ECO:0000256" key="2">
    <source>
        <dbReference type="SAM" id="SignalP"/>
    </source>
</evidence>
<sequence>MRLFMSFVLIVWWYGWRCYAQSSIRISAYPYPDPPGYGMRIKPKDSDQLETDADKAVEIVNATVPLPSVNGNFPSSLEEFAQGEEQQSFRSMSSVNRMGVAKPMITRRTIPSRPQGPSRRSSSQVSGEASTTLRSVVNFPGLSPPSPPSSLGGDPAKPPAPPIFPPSLPKPTLVGQSFGPPSTPETIQAPSPPPGADLAQVTGMTINLSVLKSKENTCFTPVFFYGSPCRQEQRQSESPPEAPLQKCSYSLK</sequence>
<feature type="compositionally biased region" description="Pro residues" evidence="1">
    <location>
        <begin position="156"/>
        <end position="169"/>
    </location>
</feature>
<dbReference type="Proteomes" id="UP001381693">
    <property type="component" value="Unassembled WGS sequence"/>
</dbReference>